<accession>A0A0S7BV27</accession>
<reference evidence="2" key="1">
    <citation type="journal article" date="2015" name="Genome Announc.">
        <title>Draft Genome Sequence of Bacteroidales Strain TBC1, a Novel Isolate from a Methanogenic Wastewater Treatment System.</title>
        <authorList>
            <person name="Tourlousse D.M."/>
            <person name="Matsuura N."/>
            <person name="Sun L."/>
            <person name="Toyonaga M."/>
            <person name="Kuroda K."/>
            <person name="Ohashi A."/>
            <person name="Cruz R."/>
            <person name="Yamaguchi T."/>
            <person name="Sekiguchi Y."/>
        </authorList>
    </citation>
    <scope>NUCLEOTIDE SEQUENCE [LARGE SCALE GENOMIC DNA]</scope>
    <source>
        <strain evidence="2">TBC1</strain>
    </source>
</reference>
<dbReference type="Proteomes" id="UP000053091">
    <property type="component" value="Unassembled WGS sequence"/>
</dbReference>
<dbReference type="STRING" id="1678841.TBC1_12525"/>
<dbReference type="InterPro" id="IPR052911">
    <property type="entry name" value="Corrinoid_activation_enz"/>
</dbReference>
<keyword evidence="3" id="KW-1185">Reference proteome</keyword>
<dbReference type="AlphaFoldDB" id="A0A0S7BV27"/>
<evidence type="ECO:0000313" key="2">
    <source>
        <dbReference type="EMBL" id="GAP44714.1"/>
    </source>
</evidence>
<dbReference type="EMBL" id="DF968183">
    <property type="protein sequence ID" value="GAP44714.1"/>
    <property type="molecule type" value="Genomic_DNA"/>
</dbReference>
<dbReference type="Pfam" id="PF13237">
    <property type="entry name" value="Fer4_10"/>
    <property type="match status" value="1"/>
</dbReference>
<dbReference type="RefSeq" id="WP_062044475.1">
    <property type="nucleotide sequence ID" value="NZ_DF968183.1"/>
</dbReference>
<evidence type="ECO:0000259" key="1">
    <source>
        <dbReference type="PROSITE" id="PS51379"/>
    </source>
</evidence>
<dbReference type="OrthoDB" id="9795268at2"/>
<dbReference type="PANTHER" id="PTHR42895:SF1">
    <property type="entry name" value="IRON-SULFUR CLUSTER PROTEIN"/>
    <property type="match status" value="1"/>
</dbReference>
<dbReference type="SUPFAM" id="SSF54862">
    <property type="entry name" value="4Fe-4S ferredoxins"/>
    <property type="match status" value="1"/>
</dbReference>
<protein>
    <submittedName>
        <fullName evidence="2">Protein containing 4Fe-4S binding domain</fullName>
    </submittedName>
</protein>
<feature type="domain" description="4Fe-4S ferredoxin-type" evidence="1">
    <location>
        <begin position="34"/>
        <end position="63"/>
    </location>
</feature>
<dbReference type="PROSITE" id="PS51379">
    <property type="entry name" value="4FE4S_FER_2"/>
    <property type="match status" value="2"/>
</dbReference>
<evidence type="ECO:0000313" key="3">
    <source>
        <dbReference type="Proteomes" id="UP000053091"/>
    </source>
</evidence>
<dbReference type="Gene3D" id="3.30.70.20">
    <property type="match status" value="1"/>
</dbReference>
<gene>
    <name evidence="2" type="ORF">TBC1_12525</name>
</gene>
<sequence>MKRTIIKIDEDLCNGCGNCVPNCHEGALQIIDGKARLISDLFCDGLGACIGHCPEGAIAMEEREAEPYDEIKVMELMVPKGRNTILAHLEHLRDHNETELLKQAINYIKENNIDMSPKNGETLHNHTHHHSRPQAFGNLSEARAAVAPAASGCGGGCPGSKPIDFNIDLKKVQDAVAEAKADTTVVSGGDAPSELRQWPVQLHLLNPQAGYFKNADVVLAADCVAFSMGNFHNKYLRGKTLAIACPKLDSNKESYVEKLTTMIRESNINTLNVVMMEVPCCGGLLQIAQMARQKAGKNIPVKKSLIGVQGNVLSEEWV</sequence>
<name>A0A0S7BV27_9BACT</name>
<organism evidence="2">
    <name type="scientific">Lentimicrobium saccharophilum</name>
    <dbReference type="NCBI Taxonomy" id="1678841"/>
    <lineage>
        <taxon>Bacteria</taxon>
        <taxon>Pseudomonadati</taxon>
        <taxon>Bacteroidota</taxon>
        <taxon>Bacteroidia</taxon>
        <taxon>Bacteroidales</taxon>
        <taxon>Lentimicrobiaceae</taxon>
        <taxon>Lentimicrobium</taxon>
    </lineage>
</organism>
<proteinExistence type="predicted"/>
<dbReference type="PATRIC" id="fig|1678841.3.peg.3247"/>
<feature type="domain" description="4Fe-4S ferredoxin-type" evidence="1">
    <location>
        <begin position="4"/>
        <end position="33"/>
    </location>
</feature>
<dbReference type="PANTHER" id="PTHR42895">
    <property type="entry name" value="IRON-SULFUR CLUSTER-BINDING PROTEIN-RELATED"/>
    <property type="match status" value="1"/>
</dbReference>
<dbReference type="InterPro" id="IPR017896">
    <property type="entry name" value="4Fe4S_Fe-S-bd"/>
</dbReference>